<evidence type="ECO:0000313" key="2">
    <source>
        <dbReference type="Proteomes" id="UP000054324"/>
    </source>
</evidence>
<dbReference type="KEGG" id="ovi:T265_04805"/>
<proteinExistence type="predicted"/>
<dbReference type="AlphaFoldDB" id="A0A074ZYE4"/>
<evidence type="ECO:0000313" key="1">
    <source>
        <dbReference type="EMBL" id="KER28345.1"/>
    </source>
</evidence>
<protein>
    <submittedName>
        <fullName evidence="1">Uncharacterized protein</fullName>
    </submittedName>
</protein>
<organism evidence="1 2">
    <name type="scientific">Opisthorchis viverrini</name>
    <name type="common">Southeast Asian liver fluke</name>
    <dbReference type="NCBI Taxonomy" id="6198"/>
    <lineage>
        <taxon>Eukaryota</taxon>
        <taxon>Metazoa</taxon>
        <taxon>Spiralia</taxon>
        <taxon>Lophotrochozoa</taxon>
        <taxon>Platyhelminthes</taxon>
        <taxon>Trematoda</taxon>
        <taxon>Digenea</taxon>
        <taxon>Opisthorchiida</taxon>
        <taxon>Opisthorchiata</taxon>
        <taxon>Opisthorchiidae</taxon>
        <taxon>Opisthorchis</taxon>
    </lineage>
</organism>
<dbReference type="Proteomes" id="UP000054324">
    <property type="component" value="Unassembled WGS sequence"/>
</dbReference>
<sequence>MASAGDAQIPNYGVDEMLKGKLRVIIAIKQLKTSTSFSVSRLIPQLKTTASNGEITFEPSDRGFFFEFVGKDDLKGKHYRMKVDGLPGLLDVRKCQCKLEDDAVHLILQKKNPSVSWLKEIGDNLPLVN</sequence>
<dbReference type="OrthoDB" id="6231385at2759"/>
<accession>A0A074ZYE4</accession>
<dbReference type="InterPro" id="IPR008978">
    <property type="entry name" value="HSP20-like_chaperone"/>
</dbReference>
<dbReference type="RefSeq" id="XP_009167907.1">
    <property type="nucleotide sequence ID" value="XM_009169643.1"/>
</dbReference>
<reference evidence="1 2" key="1">
    <citation type="submission" date="2013-11" db="EMBL/GenBank/DDBJ databases">
        <title>Opisthorchis viverrini - life in the bile duct.</title>
        <authorList>
            <person name="Young N.D."/>
            <person name="Nagarajan N."/>
            <person name="Lin S.J."/>
            <person name="Korhonen P.K."/>
            <person name="Jex A.R."/>
            <person name="Hall R.S."/>
            <person name="Safavi-Hemami H."/>
            <person name="Kaewkong W."/>
            <person name="Bertrand D."/>
            <person name="Gao S."/>
            <person name="Seet Q."/>
            <person name="Wongkham S."/>
            <person name="Teh B.T."/>
            <person name="Wongkham C."/>
            <person name="Intapan P.M."/>
            <person name="Maleewong W."/>
            <person name="Yang X."/>
            <person name="Hu M."/>
            <person name="Wang Z."/>
            <person name="Hofmann A."/>
            <person name="Sternberg P.W."/>
            <person name="Tan P."/>
            <person name="Wang J."/>
            <person name="Gasser R.B."/>
        </authorList>
    </citation>
    <scope>NUCLEOTIDE SEQUENCE [LARGE SCALE GENOMIC DNA]</scope>
</reference>
<dbReference type="GeneID" id="20318987"/>
<dbReference type="EMBL" id="KL596701">
    <property type="protein sequence ID" value="KER28345.1"/>
    <property type="molecule type" value="Genomic_DNA"/>
</dbReference>
<dbReference type="CDD" id="cd06463">
    <property type="entry name" value="p23_like"/>
    <property type="match status" value="1"/>
</dbReference>
<dbReference type="CTD" id="20318987"/>
<dbReference type="Gene3D" id="2.60.40.790">
    <property type="match status" value="1"/>
</dbReference>
<name>A0A074ZYE4_OPIVI</name>
<dbReference type="SUPFAM" id="SSF49764">
    <property type="entry name" value="HSP20-like chaperones"/>
    <property type="match status" value="1"/>
</dbReference>
<keyword evidence="2" id="KW-1185">Reference proteome</keyword>
<gene>
    <name evidence="1" type="ORF">T265_04805</name>
</gene>